<comment type="caution">
    <text evidence="1">The sequence shown here is derived from an EMBL/GenBank/DDBJ whole genome shotgun (WGS) entry which is preliminary data.</text>
</comment>
<keyword evidence="2" id="KW-1185">Reference proteome</keyword>
<dbReference type="Proteomes" id="UP001139333">
    <property type="component" value="Unassembled WGS sequence"/>
</dbReference>
<protein>
    <submittedName>
        <fullName evidence="1">Uncharacterized protein</fullName>
    </submittedName>
</protein>
<name>A0A9X1ZU68_9GAMM</name>
<organism evidence="1 2">
    <name type="scientific">Shewanella gaetbuli</name>
    <dbReference type="NCBI Taxonomy" id="220752"/>
    <lineage>
        <taxon>Bacteria</taxon>
        <taxon>Pseudomonadati</taxon>
        <taxon>Pseudomonadota</taxon>
        <taxon>Gammaproteobacteria</taxon>
        <taxon>Alteromonadales</taxon>
        <taxon>Shewanellaceae</taxon>
        <taxon>Shewanella</taxon>
    </lineage>
</organism>
<proteinExistence type="predicted"/>
<dbReference type="EMBL" id="JAKIKP010000016">
    <property type="protein sequence ID" value="MCL1144178.1"/>
    <property type="molecule type" value="Genomic_DNA"/>
</dbReference>
<dbReference type="RefSeq" id="WP_248996845.1">
    <property type="nucleotide sequence ID" value="NZ_JAKIKP010000016.1"/>
</dbReference>
<sequence>MLFTIKSRATNCTYYTRMVLPVYLRDKGFSADIKVSLLTKQRSIAIGRNLVIAGILRPLISNLTPQSNADDFKALVNKQINDARQGFMGKTESQDAQAKPVNEMTSFIPTQPTELTETIDSHPYRTNPYRTNSKSTRVGNSKKTIKSANNVSLNESLTKFIASKQKQIVSVLTVKQLNQRIGHFIERIHLDDVPVTHFCPKMNYACDKR</sequence>
<dbReference type="AlphaFoldDB" id="A0A9X1ZU68"/>
<evidence type="ECO:0000313" key="2">
    <source>
        <dbReference type="Proteomes" id="UP001139333"/>
    </source>
</evidence>
<accession>A0A9X1ZU68</accession>
<reference evidence="1" key="1">
    <citation type="submission" date="2022-01" db="EMBL/GenBank/DDBJ databases">
        <title>Whole genome-based taxonomy of the Shewanellaceae.</title>
        <authorList>
            <person name="Martin-Rodriguez A.J."/>
        </authorList>
    </citation>
    <scope>NUCLEOTIDE SEQUENCE</scope>
    <source>
        <strain evidence="1">DSM 16422</strain>
    </source>
</reference>
<gene>
    <name evidence="1" type="ORF">L2672_15985</name>
</gene>
<evidence type="ECO:0000313" key="1">
    <source>
        <dbReference type="EMBL" id="MCL1144178.1"/>
    </source>
</evidence>